<dbReference type="AlphaFoldDB" id="A0A1D1UST3"/>
<evidence type="ECO:0000313" key="1">
    <source>
        <dbReference type="EMBL" id="GAU90772.1"/>
    </source>
</evidence>
<dbReference type="EMBL" id="BDGG01000001">
    <property type="protein sequence ID" value="GAU90772.1"/>
    <property type="molecule type" value="Genomic_DNA"/>
</dbReference>
<protein>
    <submittedName>
        <fullName evidence="1">Uncharacterized protein</fullName>
    </submittedName>
</protein>
<comment type="caution">
    <text evidence="1">The sequence shown here is derived from an EMBL/GenBank/DDBJ whole genome shotgun (WGS) entry which is preliminary data.</text>
</comment>
<evidence type="ECO:0000313" key="2">
    <source>
        <dbReference type="Proteomes" id="UP000186922"/>
    </source>
</evidence>
<sequence>MDSLNLQIIYVSSFVWLLSPDSFLVRRMSTAASSSCGKQCSLRKRRRYRELSSISLRLAKKDLLKASNVVEGVELKDDIDLIKGDIGKVGSRLHRTSAQFPESRRQHFHALSDPEERLETELGVKHTPTNATGSSSCGKLCLAETRNFYRKLNDESVHTARRLLSEALGRLERIKLERDINAMKRDIGTIVTQLRDDATRYYSFGWPLAKL</sequence>
<reference evidence="1 2" key="1">
    <citation type="journal article" date="2016" name="Nat. Commun.">
        <title>Extremotolerant tardigrade genome and improved radiotolerance of human cultured cells by tardigrade-unique protein.</title>
        <authorList>
            <person name="Hashimoto T."/>
            <person name="Horikawa D.D."/>
            <person name="Saito Y."/>
            <person name="Kuwahara H."/>
            <person name="Kozuka-Hata H."/>
            <person name="Shin-I T."/>
            <person name="Minakuchi Y."/>
            <person name="Ohishi K."/>
            <person name="Motoyama A."/>
            <person name="Aizu T."/>
            <person name="Enomoto A."/>
            <person name="Kondo K."/>
            <person name="Tanaka S."/>
            <person name="Hara Y."/>
            <person name="Koshikawa S."/>
            <person name="Sagara H."/>
            <person name="Miura T."/>
            <person name="Yokobori S."/>
            <person name="Miyagawa K."/>
            <person name="Suzuki Y."/>
            <person name="Kubo T."/>
            <person name="Oyama M."/>
            <person name="Kohara Y."/>
            <person name="Fujiyama A."/>
            <person name="Arakawa K."/>
            <person name="Katayama T."/>
            <person name="Toyoda A."/>
            <person name="Kunieda T."/>
        </authorList>
    </citation>
    <scope>NUCLEOTIDE SEQUENCE [LARGE SCALE GENOMIC DNA]</scope>
    <source>
        <strain evidence="1 2">YOKOZUNA-1</strain>
    </source>
</reference>
<dbReference type="Proteomes" id="UP000186922">
    <property type="component" value="Unassembled WGS sequence"/>
</dbReference>
<accession>A0A1D1UST3</accession>
<name>A0A1D1UST3_RAMVA</name>
<gene>
    <name evidence="1" type="primary">RvY_03146-1</name>
    <name evidence="1" type="synonym">RvY_03146.1</name>
    <name evidence="1" type="ORF">RvY_03146</name>
</gene>
<organism evidence="1 2">
    <name type="scientific">Ramazzottius varieornatus</name>
    <name type="common">Water bear</name>
    <name type="synonym">Tardigrade</name>
    <dbReference type="NCBI Taxonomy" id="947166"/>
    <lineage>
        <taxon>Eukaryota</taxon>
        <taxon>Metazoa</taxon>
        <taxon>Ecdysozoa</taxon>
        <taxon>Tardigrada</taxon>
        <taxon>Eutardigrada</taxon>
        <taxon>Parachela</taxon>
        <taxon>Hypsibioidea</taxon>
        <taxon>Ramazzottiidae</taxon>
        <taxon>Ramazzottius</taxon>
    </lineage>
</organism>
<keyword evidence="2" id="KW-1185">Reference proteome</keyword>
<proteinExistence type="predicted"/>